<feature type="region of interest" description="Disordered" evidence="1">
    <location>
        <begin position="1038"/>
        <end position="1059"/>
    </location>
</feature>
<feature type="compositionally biased region" description="Basic and acidic residues" evidence="1">
    <location>
        <begin position="544"/>
        <end position="555"/>
    </location>
</feature>
<gene>
    <name evidence="2" type="ORF">Tdes44962_MAKER08658</name>
</gene>
<feature type="compositionally biased region" description="Basic and acidic residues" evidence="1">
    <location>
        <begin position="286"/>
        <end position="311"/>
    </location>
</feature>
<feature type="region of interest" description="Disordered" evidence="1">
    <location>
        <begin position="407"/>
        <end position="588"/>
    </location>
</feature>
<feature type="compositionally biased region" description="Polar residues" evidence="1">
    <location>
        <begin position="1043"/>
        <end position="1059"/>
    </location>
</feature>
<reference evidence="2 3" key="1">
    <citation type="journal article" date="2018" name="IMA Fungus">
        <title>IMA Genome-F 10: Nine draft genome sequences of Claviceps purpurea s.lat., including C. arundinis, C. humidiphila, and C. cf. spartinae, pseudomolecules for the pitch canker pathogen Fusarium circinatum, draft genome of Davidsoniella eucalypti, Grosmannia galeiformis, Quambalaria eucalypti, and Teratosphaeria destructans.</title>
        <authorList>
            <person name="Wingfield B.D."/>
            <person name="Liu M."/>
            <person name="Nguyen H.D."/>
            <person name="Lane F.A."/>
            <person name="Morgan S.W."/>
            <person name="De Vos L."/>
            <person name="Wilken P.M."/>
            <person name="Duong T.A."/>
            <person name="Aylward J."/>
            <person name="Coetzee M.P."/>
            <person name="Dadej K."/>
            <person name="De Beer Z.W."/>
            <person name="Findlay W."/>
            <person name="Havenga M."/>
            <person name="Kolarik M."/>
            <person name="Menzies J.G."/>
            <person name="Naidoo K."/>
            <person name="Pochopski O."/>
            <person name="Shoukouhi P."/>
            <person name="Santana Q.C."/>
            <person name="Seifert K.A."/>
            <person name="Soal N."/>
            <person name="Steenkamp E.T."/>
            <person name="Tatham C.T."/>
            <person name="van der Nest M.A."/>
            <person name="Wingfield M.J."/>
        </authorList>
    </citation>
    <scope>NUCLEOTIDE SEQUENCE [LARGE SCALE GENOMIC DNA]</scope>
    <source>
        <strain evidence="2">CMW44962</strain>
    </source>
</reference>
<feature type="region of interest" description="Disordered" evidence="1">
    <location>
        <begin position="253"/>
        <end position="385"/>
    </location>
</feature>
<proteinExistence type="predicted"/>
<dbReference type="AlphaFoldDB" id="A0A9W7SVH8"/>
<feature type="compositionally biased region" description="Polar residues" evidence="1">
    <location>
        <begin position="259"/>
        <end position="269"/>
    </location>
</feature>
<sequence>MSLNGLDSPAIQDAYKTAIVEAGGWFLLKYTSRDSVELLARGTSGVHEARNAIAKYPDASPLYGFIMYRRRRVLIKYIPEGTSRLLQARTAVHFSDVLERYSPYETVLEISTADGLNDTSLAASFPLHTASPSASSSRLHEISEDGEDAGPALRKTVSPGATSGSVFGTQRFKMEKRVDQLMGQDRIAPRRPTPSISLSSDSAQSALSSPVSSPRKTTVSQFLVREDSGLRSVTSLGTQQSFASVTEYTDLDAADPASESATPTQTSPGAEQLPPELPRDAPSLDCVKDRPATMERPSHEPSERSVERPTLTERTNMSETVRKYDDDIDWTKFEPKPKVKLGPRPVAAGERTKRPTVASISTVPHTYRPGQQKKSEPSRLKPQVSSVVVSPVPPASFPVPPPIPALPEYNPRPVSRGSVKSLPSHRSTAMTPDKVRLMRAVELRKKQLRKSNPAPSTYVPPKDEVIPETPMVPKASDAYAPTPKEQQNRQRDVEAMKRVDDEMQTNKADSGIEMNYKAFEKKEEATPESQPNEDPSPAVADPETQARLEDRKADQEEIAEPTVSLDMLDSEPQTTQALPEEAHQHPRSAIRLTNRLKSPSYKWRMGLDLSLRAASRLGNGNNGKTPWTNKIQKLKNAMQLREPRHQIAPRAKIRRRGLVDPLHLEADAELTSDDELFEELQTATVHQAKHITVAKSPVTAAFTRRPSAHSMASFKSGASARTINIARKSSAAPLEVASDGSSERQSPPRDSTPPLPSPSWPSRSSLMTMLSESSDATSLKRNVSTGISKRIQALHEKSSRDGSPSITPRAATPEMGRESLPWRDRKSSVRSPLRSRGSSLQRQSFRMNGSPAQDAQSPTSLHQQLEPVFKVQHDPISNRDSVSVSARIVRPIASVDLEDTGHMEQMQQPQLTINHNRASPGTTRSSPASPALPPLNTNVFPMGSRPEMVSTLTDPNQACGSTEYRTLHSANPKPFSRHKHNLSATMSPVTPSPDDFPAPPLVPSSTAPAVSYFEHEPPAREVTSRTSRFFKRMSNLGTKRRSGIQQSMANATSPLETSSLAPRTNSIATEGSKSDMPPAVVVGNLNIQFPDTLLWKRRLVEIDDSGNLTFSVPQALDIQKGAAKRFHLTDFKLPHAPDQDRQELPHSVMLDFADGSTTLQAACEDSMTHGQVLHTLRSHWKAWSPS</sequence>
<feature type="compositionally biased region" description="Polar residues" evidence="1">
    <location>
        <begin position="159"/>
        <end position="168"/>
    </location>
</feature>
<dbReference type="OrthoDB" id="74412at2759"/>
<dbReference type="InterPro" id="IPR029006">
    <property type="entry name" value="ADF-H/Gelsolin-like_dom_sf"/>
</dbReference>
<dbReference type="EMBL" id="RIBY02001002">
    <property type="protein sequence ID" value="KAH9834280.1"/>
    <property type="molecule type" value="Genomic_DNA"/>
</dbReference>
<feature type="region of interest" description="Disordered" evidence="1">
    <location>
        <begin position="129"/>
        <end position="219"/>
    </location>
</feature>
<feature type="compositionally biased region" description="Basic and acidic residues" evidence="1">
    <location>
        <begin position="815"/>
        <end position="827"/>
    </location>
</feature>
<name>A0A9W7SVH8_9PEZI</name>
<evidence type="ECO:0000256" key="1">
    <source>
        <dbReference type="SAM" id="MobiDB-lite"/>
    </source>
</evidence>
<dbReference type="Gene3D" id="3.40.20.10">
    <property type="entry name" value="Severin"/>
    <property type="match status" value="1"/>
</dbReference>
<reference evidence="2 3" key="2">
    <citation type="journal article" date="2021" name="Curr. Genet.">
        <title>Genetic response to nitrogen starvation in the aggressive Eucalyptus foliar pathogen Teratosphaeria destructans.</title>
        <authorList>
            <person name="Havenga M."/>
            <person name="Wingfield B.D."/>
            <person name="Wingfield M.J."/>
            <person name="Dreyer L.L."/>
            <person name="Roets F."/>
            <person name="Aylward J."/>
        </authorList>
    </citation>
    <scope>NUCLEOTIDE SEQUENCE [LARGE SCALE GENOMIC DNA]</scope>
    <source>
        <strain evidence="2">CMW44962</strain>
    </source>
</reference>
<evidence type="ECO:0000313" key="2">
    <source>
        <dbReference type="EMBL" id="KAH9834280.1"/>
    </source>
</evidence>
<comment type="caution">
    <text evidence="2">The sequence shown here is derived from an EMBL/GenBank/DDBJ whole genome shotgun (WGS) entry which is preliminary data.</text>
</comment>
<feature type="compositionally biased region" description="Basic and acidic residues" evidence="1">
    <location>
        <begin position="320"/>
        <end position="337"/>
    </location>
</feature>
<feature type="compositionally biased region" description="Basic and acidic residues" evidence="1">
    <location>
        <begin position="486"/>
        <end position="501"/>
    </location>
</feature>
<accession>A0A9W7SVH8</accession>
<protein>
    <submittedName>
        <fullName evidence="2">Proteoglycan 4-like</fullName>
    </submittedName>
</protein>
<feature type="compositionally biased region" description="Low complexity" evidence="1">
    <location>
        <begin position="829"/>
        <end position="846"/>
    </location>
</feature>
<dbReference type="SUPFAM" id="SSF55753">
    <property type="entry name" value="Actin depolymerizing proteins"/>
    <property type="match status" value="1"/>
</dbReference>
<feature type="compositionally biased region" description="Pro residues" evidence="1">
    <location>
        <begin position="750"/>
        <end position="759"/>
    </location>
</feature>
<feature type="compositionally biased region" description="Polar residues" evidence="1">
    <location>
        <begin position="766"/>
        <end position="787"/>
    </location>
</feature>
<feature type="region of interest" description="Disordered" evidence="1">
    <location>
        <begin position="731"/>
        <end position="859"/>
    </location>
</feature>
<organism evidence="2 3">
    <name type="scientific">Teratosphaeria destructans</name>
    <dbReference type="NCBI Taxonomy" id="418781"/>
    <lineage>
        <taxon>Eukaryota</taxon>
        <taxon>Fungi</taxon>
        <taxon>Dikarya</taxon>
        <taxon>Ascomycota</taxon>
        <taxon>Pezizomycotina</taxon>
        <taxon>Dothideomycetes</taxon>
        <taxon>Dothideomycetidae</taxon>
        <taxon>Mycosphaerellales</taxon>
        <taxon>Teratosphaeriaceae</taxon>
        <taxon>Teratosphaeria</taxon>
    </lineage>
</organism>
<keyword evidence="3" id="KW-1185">Reference proteome</keyword>
<feature type="compositionally biased region" description="Basic and acidic residues" evidence="1">
    <location>
        <begin position="433"/>
        <end position="445"/>
    </location>
</feature>
<feature type="compositionally biased region" description="Low complexity" evidence="1">
    <location>
        <begin position="194"/>
        <end position="213"/>
    </location>
</feature>
<evidence type="ECO:0000313" key="3">
    <source>
        <dbReference type="Proteomes" id="UP001138500"/>
    </source>
</evidence>
<feature type="compositionally biased region" description="Polar residues" evidence="1">
    <location>
        <begin position="850"/>
        <end position="859"/>
    </location>
</feature>
<dbReference type="Proteomes" id="UP001138500">
    <property type="component" value="Unassembled WGS sequence"/>
</dbReference>